<dbReference type="Pfam" id="PF22636">
    <property type="entry name" value="FlK"/>
    <property type="match status" value="1"/>
</dbReference>
<dbReference type="Gene3D" id="3.10.129.10">
    <property type="entry name" value="Hotdog Thioesterase"/>
    <property type="match status" value="1"/>
</dbReference>
<dbReference type="InterPro" id="IPR025540">
    <property type="entry name" value="FlK"/>
</dbReference>
<feature type="active site" evidence="1">
    <location>
        <position position="39"/>
    </location>
</feature>
<protein>
    <recommendedName>
        <fullName evidence="3">Fluoroacetyl-CoA-specific thioesterase-like domain-containing protein</fullName>
    </recommendedName>
</protein>
<reference evidence="4 5" key="1">
    <citation type="submission" date="2015-09" db="EMBL/GenBank/DDBJ databases">
        <authorList>
            <consortium name="Pathogen Informatics"/>
        </authorList>
    </citation>
    <scope>NUCLEOTIDE SEQUENCE [LARGE SCALE GENOMIC DNA]</scope>
    <source>
        <strain evidence="4 5">2789STDY5834939</strain>
    </source>
</reference>
<feature type="active site" evidence="1">
    <location>
        <position position="31"/>
    </location>
</feature>
<proteinExistence type="predicted"/>
<dbReference type="AlphaFoldDB" id="A0A174PBD4"/>
<dbReference type="RefSeq" id="WP_006875397.1">
    <property type="nucleotide sequence ID" value="NZ_CABIWA010000009.1"/>
</dbReference>
<dbReference type="GeneID" id="72465358"/>
<dbReference type="Proteomes" id="UP000095765">
    <property type="component" value="Unassembled WGS sequence"/>
</dbReference>
<evidence type="ECO:0000256" key="1">
    <source>
        <dbReference type="PIRSR" id="PIRSR014972-1"/>
    </source>
</evidence>
<name>A0A174PBD4_9FIRM</name>
<gene>
    <name evidence="4" type="ORF">ERS852551_01210</name>
</gene>
<sequence length="129" mass="13732">MADEINSISIQVVPEHLACAVGSGDLDVLATPMMIAAMEQAACGLLARFLEPGQTSVGTAIDIKHTAATPCGMAYTASARLTGREGRCASFEVWAEDEIGEIGRGSHTRVVVDAKRFQEKADAKRRLNQ</sequence>
<feature type="active site" evidence="1">
    <location>
        <position position="65"/>
    </location>
</feature>
<dbReference type="SUPFAM" id="SSF54637">
    <property type="entry name" value="Thioesterase/thiol ester dehydrase-isomerase"/>
    <property type="match status" value="1"/>
</dbReference>
<evidence type="ECO:0000256" key="2">
    <source>
        <dbReference type="PIRSR" id="PIRSR014972-2"/>
    </source>
</evidence>
<feature type="binding site" evidence="2">
    <location>
        <position position="109"/>
    </location>
    <ligand>
        <name>substrate</name>
    </ligand>
</feature>
<dbReference type="OrthoDB" id="6902891at2"/>
<accession>A0A174PBD4</accession>
<feature type="binding site" evidence="2">
    <location>
        <position position="58"/>
    </location>
    <ligand>
        <name>CoA</name>
        <dbReference type="ChEBI" id="CHEBI:57287"/>
    </ligand>
</feature>
<evidence type="ECO:0000313" key="4">
    <source>
        <dbReference type="EMBL" id="CUP56791.1"/>
    </source>
</evidence>
<dbReference type="InterPro" id="IPR029069">
    <property type="entry name" value="HotDog_dom_sf"/>
</dbReference>
<dbReference type="InterPro" id="IPR054485">
    <property type="entry name" value="FlK-like_dom"/>
</dbReference>
<organism evidence="4 5">
    <name type="scientific">Anaerotruncus colihominis</name>
    <dbReference type="NCBI Taxonomy" id="169435"/>
    <lineage>
        <taxon>Bacteria</taxon>
        <taxon>Bacillati</taxon>
        <taxon>Bacillota</taxon>
        <taxon>Clostridia</taxon>
        <taxon>Eubacteriales</taxon>
        <taxon>Oscillospiraceae</taxon>
        <taxon>Anaerotruncus</taxon>
    </lineage>
</organism>
<dbReference type="PANTHER" id="PTHR36934">
    <property type="entry name" value="BLR0278 PROTEIN"/>
    <property type="match status" value="1"/>
</dbReference>
<dbReference type="PANTHER" id="PTHR36934:SF1">
    <property type="entry name" value="THIOESTERASE DOMAIN-CONTAINING PROTEIN"/>
    <property type="match status" value="1"/>
</dbReference>
<dbReference type="EMBL" id="CZBE01000007">
    <property type="protein sequence ID" value="CUP56791.1"/>
    <property type="molecule type" value="Genomic_DNA"/>
</dbReference>
<dbReference type="PIRSF" id="PIRSF014972">
    <property type="entry name" value="FlK"/>
    <property type="match status" value="1"/>
</dbReference>
<feature type="domain" description="Fluoroacetyl-CoA-specific thioesterase-like" evidence="3">
    <location>
        <begin position="13"/>
        <end position="114"/>
    </location>
</feature>
<feature type="binding site" evidence="2">
    <location>
        <position position="58"/>
    </location>
    <ligand>
        <name>substrate</name>
    </ligand>
</feature>
<evidence type="ECO:0000259" key="3">
    <source>
        <dbReference type="Pfam" id="PF22636"/>
    </source>
</evidence>
<evidence type="ECO:0000313" key="5">
    <source>
        <dbReference type="Proteomes" id="UP000095765"/>
    </source>
</evidence>